<sequence>MNLVTLRTLAPPIDPNNLPRGYDVNARCAFHSNAPGHTTDNCKALQLKVQDLRDAQAINFAPVPNVIQNPMPTHGGQRINAVDSGETWNLVSDVTKVKTSLSVVKDRLLKGQIFPGCGEECRNCQAAENGCDSLRRGIQQLIDEGCLQFDQARPVKNDVSTALL</sequence>
<dbReference type="EMBL" id="JAMSHJ010000003">
    <property type="protein sequence ID" value="KAI5431412.1"/>
    <property type="molecule type" value="Genomic_DNA"/>
</dbReference>
<dbReference type="PANTHER" id="PTHR32108">
    <property type="entry name" value="DNA-DIRECTED RNA POLYMERASE SUBUNIT ALPHA"/>
    <property type="match status" value="1"/>
</dbReference>
<keyword evidence="2" id="KW-1185">Reference proteome</keyword>
<accession>A0A9D4Y2Z8</accession>
<evidence type="ECO:0000313" key="2">
    <source>
        <dbReference type="Proteomes" id="UP001058974"/>
    </source>
</evidence>
<protein>
    <recommendedName>
        <fullName evidence="3">Gag-pol polyprotein</fullName>
    </recommendedName>
</protein>
<proteinExistence type="predicted"/>
<name>A0A9D4Y2Z8_PEA</name>
<dbReference type="AlphaFoldDB" id="A0A9D4Y2Z8"/>
<organism evidence="1 2">
    <name type="scientific">Pisum sativum</name>
    <name type="common">Garden pea</name>
    <name type="synonym">Lathyrus oleraceus</name>
    <dbReference type="NCBI Taxonomy" id="3888"/>
    <lineage>
        <taxon>Eukaryota</taxon>
        <taxon>Viridiplantae</taxon>
        <taxon>Streptophyta</taxon>
        <taxon>Embryophyta</taxon>
        <taxon>Tracheophyta</taxon>
        <taxon>Spermatophyta</taxon>
        <taxon>Magnoliopsida</taxon>
        <taxon>eudicotyledons</taxon>
        <taxon>Gunneridae</taxon>
        <taxon>Pentapetalae</taxon>
        <taxon>rosids</taxon>
        <taxon>fabids</taxon>
        <taxon>Fabales</taxon>
        <taxon>Fabaceae</taxon>
        <taxon>Papilionoideae</taxon>
        <taxon>50 kb inversion clade</taxon>
        <taxon>NPAAA clade</taxon>
        <taxon>Hologalegina</taxon>
        <taxon>IRL clade</taxon>
        <taxon>Fabeae</taxon>
        <taxon>Lathyrus</taxon>
    </lineage>
</organism>
<dbReference type="Gramene" id="Psat03G0555700-T1">
    <property type="protein sequence ID" value="KAI5431412.1"/>
    <property type="gene ID" value="KIW84_035557"/>
</dbReference>
<reference evidence="1 2" key="1">
    <citation type="journal article" date="2022" name="Nat. Genet.">
        <title>Improved pea reference genome and pan-genome highlight genomic features and evolutionary characteristics.</title>
        <authorList>
            <person name="Yang T."/>
            <person name="Liu R."/>
            <person name="Luo Y."/>
            <person name="Hu S."/>
            <person name="Wang D."/>
            <person name="Wang C."/>
            <person name="Pandey M.K."/>
            <person name="Ge S."/>
            <person name="Xu Q."/>
            <person name="Li N."/>
            <person name="Li G."/>
            <person name="Huang Y."/>
            <person name="Saxena R.K."/>
            <person name="Ji Y."/>
            <person name="Li M."/>
            <person name="Yan X."/>
            <person name="He Y."/>
            <person name="Liu Y."/>
            <person name="Wang X."/>
            <person name="Xiang C."/>
            <person name="Varshney R.K."/>
            <person name="Ding H."/>
            <person name="Gao S."/>
            <person name="Zong X."/>
        </authorList>
    </citation>
    <scope>NUCLEOTIDE SEQUENCE [LARGE SCALE GENOMIC DNA]</scope>
    <source>
        <strain evidence="1 2">cv. Zhongwan 6</strain>
    </source>
</reference>
<evidence type="ECO:0008006" key="3">
    <source>
        <dbReference type="Google" id="ProtNLM"/>
    </source>
</evidence>
<comment type="caution">
    <text evidence="1">The sequence shown here is derived from an EMBL/GenBank/DDBJ whole genome shotgun (WGS) entry which is preliminary data.</text>
</comment>
<evidence type="ECO:0000313" key="1">
    <source>
        <dbReference type="EMBL" id="KAI5431412.1"/>
    </source>
</evidence>
<dbReference type="Proteomes" id="UP001058974">
    <property type="component" value="Chromosome 3"/>
</dbReference>
<gene>
    <name evidence="1" type="ORF">KIW84_035557</name>
</gene>